<dbReference type="Proteomes" id="UP000054324">
    <property type="component" value="Unassembled WGS sequence"/>
</dbReference>
<name>A0A075A0M3_OPIVI</name>
<reference evidence="1 2" key="1">
    <citation type="submission" date="2013-11" db="EMBL/GenBank/DDBJ databases">
        <title>Opisthorchis viverrini - life in the bile duct.</title>
        <authorList>
            <person name="Young N.D."/>
            <person name="Nagarajan N."/>
            <person name="Lin S.J."/>
            <person name="Korhonen P.K."/>
            <person name="Jex A.R."/>
            <person name="Hall R.S."/>
            <person name="Safavi-Hemami H."/>
            <person name="Kaewkong W."/>
            <person name="Bertrand D."/>
            <person name="Gao S."/>
            <person name="Seet Q."/>
            <person name="Wongkham S."/>
            <person name="Teh B.T."/>
            <person name="Wongkham C."/>
            <person name="Intapan P.M."/>
            <person name="Maleewong W."/>
            <person name="Yang X."/>
            <person name="Hu M."/>
            <person name="Wang Z."/>
            <person name="Hofmann A."/>
            <person name="Sternberg P.W."/>
            <person name="Tan P."/>
            <person name="Wang J."/>
            <person name="Gasser R.B."/>
        </authorList>
    </citation>
    <scope>NUCLEOTIDE SEQUENCE [LARGE SCALE GENOMIC DNA]</scope>
</reference>
<sequence length="167" mass="18257">MQATYDLTEENEKGYVGGGWCMRSALEDRINVTLLYLTTEGVISGSKPESVSFLLPVYNRKVDDVEDVDPECLSYAITRPLCAFIFVSYIPGGTQAHSIESKPLEKNNAHRTPSSRGERLNILLGTAIQLATGYLRSGLSAYNGKMNCEHGTPSASKVLQLQHTLGT</sequence>
<protein>
    <submittedName>
        <fullName evidence="1">Uncharacterized protein</fullName>
    </submittedName>
</protein>
<keyword evidence="2" id="KW-1185">Reference proteome</keyword>
<dbReference type="GeneID" id="20324768"/>
<organism evidence="1 2">
    <name type="scientific">Opisthorchis viverrini</name>
    <name type="common">Southeast Asian liver fluke</name>
    <dbReference type="NCBI Taxonomy" id="6198"/>
    <lineage>
        <taxon>Eukaryota</taxon>
        <taxon>Metazoa</taxon>
        <taxon>Spiralia</taxon>
        <taxon>Lophotrochozoa</taxon>
        <taxon>Platyhelminthes</taxon>
        <taxon>Trematoda</taxon>
        <taxon>Digenea</taxon>
        <taxon>Opisthorchiida</taxon>
        <taxon>Opisthorchiata</taxon>
        <taxon>Opisthorchiidae</taxon>
        <taxon>Opisthorchis</taxon>
    </lineage>
</organism>
<proteinExistence type="predicted"/>
<dbReference type="RefSeq" id="XP_009175285.1">
    <property type="nucleotide sequence ID" value="XM_009177021.1"/>
</dbReference>
<accession>A0A075A0M3</accession>
<dbReference type="EMBL" id="KL597006">
    <property type="protein sequence ID" value="KER20969.1"/>
    <property type="molecule type" value="Genomic_DNA"/>
</dbReference>
<evidence type="ECO:0000313" key="2">
    <source>
        <dbReference type="Proteomes" id="UP000054324"/>
    </source>
</evidence>
<dbReference type="AlphaFoldDB" id="A0A075A0M3"/>
<gene>
    <name evidence="1" type="ORF">T265_10600</name>
</gene>
<dbReference type="KEGG" id="ovi:T265_10600"/>
<dbReference type="CTD" id="20324768"/>
<evidence type="ECO:0000313" key="1">
    <source>
        <dbReference type="EMBL" id="KER20969.1"/>
    </source>
</evidence>